<dbReference type="Proteomes" id="UP000199679">
    <property type="component" value="Chromosome I"/>
</dbReference>
<organism evidence="4 5">
    <name type="scientific">Mucilaginibacter mallensis</name>
    <dbReference type="NCBI Taxonomy" id="652787"/>
    <lineage>
        <taxon>Bacteria</taxon>
        <taxon>Pseudomonadati</taxon>
        <taxon>Bacteroidota</taxon>
        <taxon>Sphingobacteriia</taxon>
        <taxon>Sphingobacteriales</taxon>
        <taxon>Sphingobacteriaceae</taxon>
        <taxon>Mucilaginibacter</taxon>
    </lineage>
</organism>
<dbReference type="Gene3D" id="2.30.30.730">
    <property type="match status" value="1"/>
</dbReference>
<dbReference type="Gene3D" id="1.10.10.1650">
    <property type="match status" value="1"/>
</dbReference>
<feature type="domain" description="DUF6852" evidence="3">
    <location>
        <begin position="53"/>
        <end position="118"/>
    </location>
</feature>
<dbReference type="InterPro" id="IPR041218">
    <property type="entry name" value="DUF5606"/>
</dbReference>
<evidence type="ECO:0000313" key="5">
    <source>
        <dbReference type="Proteomes" id="UP000199679"/>
    </source>
</evidence>
<evidence type="ECO:0000313" key="4">
    <source>
        <dbReference type="EMBL" id="SDT41923.1"/>
    </source>
</evidence>
<feature type="compositionally biased region" description="Low complexity" evidence="1">
    <location>
        <begin position="156"/>
        <end position="176"/>
    </location>
</feature>
<dbReference type="Pfam" id="PF18347">
    <property type="entry name" value="DUF5606"/>
    <property type="match status" value="1"/>
</dbReference>
<sequence length="185" mass="20254">MNLQGIVAVSGKPGLWKALSQNKTGFILESLDAQKTKLVANLSTAKLAALDEITIFGYDDDIKLTDIFARIKAAQNVPDAKVDGKKLREFFNEVAPDHDEEKVYASDMKKVISWYHLLKDMPFFKEEEAAAEPLVEEVAPVEGEKPAVVKVKKAPVTTAPKAVTKQPAPKAASKPKAVSKPRRAE</sequence>
<protein>
    <submittedName>
        <fullName evidence="4">Uncharacterized protein</fullName>
    </submittedName>
</protein>
<proteinExistence type="predicted"/>
<dbReference type="Pfam" id="PF21186">
    <property type="entry name" value="DUF6852"/>
    <property type="match status" value="1"/>
</dbReference>
<reference evidence="4 5" key="1">
    <citation type="submission" date="2016-10" db="EMBL/GenBank/DDBJ databases">
        <authorList>
            <person name="de Groot N.N."/>
        </authorList>
    </citation>
    <scope>NUCLEOTIDE SEQUENCE [LARGE SCALE GENOMIC DNA]</scope>
    <source>
        <strain evidence="4 5">MP1X4</strain>
    </source>
</reference>
<keyword evidence="5" id="KW-1185">Reference proteome</keyword>
<evidence type="ECO:0000259" key="2">
    <source>
        <dbReference type="Pfam" id="PF18347"/>
    </source>
</evidence>
<dbReference type="AlphaFoldDB" id="A0A1H2A7S2"/>
<feature type="region of interest" description="Disordered" evidence="1">
    <location>
        <begin position="156"/>
        <end position="185"/>
    </location>
</feature>
<evidence type="ECO:0000259" key="3">
    <source>
        <dbReference type="Pfam" id="PF21186"/>
    </source>
</evidence>
<dbReference type="RefSeq" id="WP_091375539.1">
    <property type="nucleotide sequence ID" value="NZ_LT629740.1"/>
</dbReference>
<evidence type="ECO:0000256" key="1">
    <source>
        <dbReference type="SAM" id="MobiDB-lite"/>
    </source>
</evidence>
<dbReference type="STRING" id="652787.SAMN05216490_3412"/>
<gene>
    <name evidence="4" type="ORF">SAMN05216490_3412</name>
</gene>
<dbReference type="OrthoDB" id="675198at2"/>
<dbReference type="InterPro" id="IPR049282">
    <property type="entry name" value="BVU_3817_N_sf"/>
</dbReference>
<dbReference type="InterPro" id="IPR049280">
    <property type="entry name" value="DUF6852"/>
</dbReference>
<accession>A0A1H2A7S2</accession>
<dbReference type="InterPro" id="IPR049281">
    <property type="entry name" value="BVU_3817-like_C_sf"/>
</dbReference>
<dbReference type="EMBL" id="LT629740">
    <property type="protein sequence ID" value="SDT41923.1"/>
    <property type="molecule type" value="Genomic_DNA"/>
</dbReference>
<feature type="domain" description="DUF5606" evidence="2">
    <location>
        <begin position="3"/>
        <end position="50"/>
    </location>
</feature>
<name>A0A1H2A7S2_MUCMA</name>